<dbReference type="InterPro" id="IPR016181">
    <property type="entry name" value="Acyl_CoA_acyltransferase"/>
</dbReference>
<feature type="domain" description="N-acetyltransferase" evidence="1">
    <location>
        <begin position="90"/>
        <end position="233"/>
    </location>
</feature>
<dbReference type="PROSITE" id="PS51186">
    <property type="entry name" value="GNAT"/>
    <property type="match status" value="1"/>
</dbReference>
<gene>
    <name evidence="2" type="ORF">JOE57_002494</name>
</gene>
<dbReference type="RefSeq" id="WP_204918417.1">
    <property type="nucleotide sequence ID" value="NZ_BAAAQP010000003.1"/>
</dbReference>
<accession>A0ABS2RKN8</accession>
<comment type="caution">
    <text evidence="2">The sequence shown here is derived from an EMBL/GenBank/DDBJ whole genome shotgun (WGS) entry which is preliminary data.</text>
</comment>
<evidence type="ECO:0000313" key="2">
    <source>
        <dbReference type="EMBL" id="MBM7799573.1"/>
    </source>
</evidence>
<evidence type="ECO:0000313" key="3">
    <source>
        <dbReference type="Proteomes" id="UP000704762"/>
    </source>
</evidence>
<organism evidence="2 3">
    <name type="scientific">Microlunatus panaciterrae</name>
    <dbReference type="NCBI Taxonomy" id="400768"/>
    <lineage>
        <taxon>Bacteria</taxon>
        <taxon>Bacillati</taxon>
        <taxon>Actinomycetota</taxon>
        <taxon>Actinomycetes</taxon>
        <taxon>Propionibacteriales</taxon>
        <taxon>Propionibacteriaceae</taxon>
        <taxon>Microlunatus</taxon>
    </lineage>
</organism>
<keyword evidence="3" id="KW-1185">Reference proteome</keyword>
<dbReference type="Gene3D" id="3.40.630.30">
    <property type="match status" value="1"/>
</dbReference>
<dbReference type="InterPro" id="IPR000182">
    <property type="entry name" value="GNAT_dom"/>
</dbReference>
<evidence type="ECO:0000259" key="1">
    <source>
        <dbReference type="PROSITE" id="PS51186"/>
    </source>
</evidence>
<name>A0ABS2RKN8_9ACTN</name>
<reference evidence="2 3" key="1">
    <citation type="submission" date="2021-01" db="EMBL/GenBank/DDBJ databases">
        <title>Sequencing the genomes of 1000 actinobacteria strains.</title>
        <authorList>
            <person name="Klenk H.-P."/>
        </authorList>
    </citation>
    <scope>NUCLEOTIDE SEQUENCE [LARGE SCALE GENOMIC DNA]</scope>
    <source>
        <strain evidence="2 3">DSM 18662</strain>
    </source>
</reference>
<proteinExistence type="predicted"/>
<dbReference type="Proteomes" id="UP000704762">
    <property type="component" value="Unassembled WGS sequence"/>
</dbReference>
<protein>
    <recommendedName>
        <fullName evidence="1">N-acetyltransferase domain-containing protein</fullName>
    </recommendedName>
</protein>
<sequence length="233" mass="24435">MDTHTEAIVRLAWAHRLGLDPDTLAPSGASRVHLVQAGAEALSVLRLGEQTVVVGPHWAVEAAARVDDRDLCRTSTLLRLTADHGARALAEVVLAYTDDYVQLSDLDAAVVTDDPQAVLDLERSCPPDDVTAVGLTRLAARFVLIDVDDSPVAGAGFDIGGGILAELGVLTALRSRRSGHGLRIAALATNAALDEGLVPQWSLQEGHAAAAAIGHRLGFRPFGRWAGVLLPSG</sequence>
<dbReference type="EMBL" id="JAFBCF010000001">
    <property type="protein sequence ID" value="MBM7799573.1"/>
    <property type="molecule type" value="Genomic_DNA"/>
</dbReference>
<dbReference type="SUPFAM" id="SSF55729">
    <property type="entry name" value="Acyl-CoA N-acyltransferases (Nat)"/>
    <property type="match status" value="1"/>
</dbReference>